<proteinExistence type="predicted"/>
<protein>
    <submittedName>
        <fullName evidence="1">Uncharacterized protein</fullName>
    </submittedName>
</protein>
<name>A0ABX7M381_9RHOO</name>
<sequence>MQAEYLARLSEPVQQLVLEVEERAGVEIKVCLDPKQNDGGTTGQGKLAVIINAHSIQLFAPTNGYFPDGAVRHEVLHVRRFHVDGVPKLALADNEEWDEDFSDALGALDNAIEHVVIVPEELHFHPDRRKHWETVMQDVCLALPNVPEGERRLAVCLHWTFLRHVLPDALAVEIVRSFAKQHSLLEFADHFADRFKSVVASKEELLRFLFLTFPDIPRNRAALEYINSMTGTCQKPIP</sequence>
<gene>
    <name evidence="1" type="ORF">JY500_12565</name>
</gene>
<dbReference type="Proteomes" id="UP000663570">
    <property type="component" value="Chromosome"/>
</dbReference>
<dbReference type="RefSeq" id="WP_206252816.1">
    <property type="nucleotide sequence ID" value="NZ_CP071060.1"/>
</dbReference>
<organism evidence="1 2">
    <name type="scientific">Niveibacterium microcysteis</name>
    <dbReference type="NCBI Taxonomy" id="2811415"/>
    <lineage>
        <taxon>Bacteria</taxon>
        <taxon>Pseudomonadati</taxon>
        <taxon>Pseudomonadota</taxon>
        <taxon>Betaproteobacteria</taxon>
        <taxon>Rhodocyclales</taxon>
        <taxon>Rhodocyclaceae</taxon>
        <taxon>Niveibacterium</taxon>
    </lineage>
</organism>
<evidence type="ECO:0000313" key="1">
    <source>
        <dbReference type="EMBL" id="QSI75346.1"/>
    </source>
</evidence>
<keyword evidence="2" id="KW-1185">Reference proteome</keyword>
<accession>A0ABX7M381</accession>
<dbReference type="EMBL" id="CP071060">
    <property type="protein sequence ID" value="QSI75346.1"/>
    <property type="molecule type" value="Genomic_DNA"/>
</dbReference>
<evidence type="ECO:0000313" key="2">
    <source>
        <dbReference type="Proteomes" id="UP000663570"/>
    </source>
</evidence>
<reference evidence="1 2" key="1">
    <citation type="submission" date="2021-02" db="EMBL/GenBank/DDBJ databases">
        <title>Niveibacterium changnyeongensis HC41.</title>
        <authorList>
            <person name="Kang M."/>
        </authorList>
    </citation>
    <scope>NUCLEOTIDE SEQUENCE [LARGE SCALE GENOMIC DNA]</scope>
    <source>
        <strain evidence="1 2">HC41</strain>
    </source>
</reference>